<dbReference type="SMART" id="SM00062">
    <property type="entry name" value="PBPb"/>
    <property type="match status" value="1"/>
</dbReference>
<comment type="caution">
    <text evidence="5">The sequence shown here is derived from an EMBL/GenBank/DDBJ whole genome shotgun (WGS) entry which is preliminary data.</text>
</comment>
<dbReference type="InterPro" id="IPR001638">
    <property type="entry name" value="Solute-binding_3/MltF_N"/>
</dbReference>
<dbReference type="Pfam" id="PF00497">
    <property type="entry name" value="SBP_bac_3"/>
    <property type="match status" value="1"/>
</dbReference>
<dbReference type="PANTHER" id="PTHR35936:SF17">
    <property type="entry name" value="ARGININE-BINDING EXTRACELLULAR PROTEIN ARTP"/>
    <property type="match status" value="1"/>
</dbReference>
<dbReference type="SUPFAM" id="SSF53850">
    <property type="entry name" value="Periplasmic binding protein-like II"/>
    <property type="match status" value="1"/>
</dbReference>
<sequence length="306" mass="32150">MNKLSIMKFRRATIRTRAAAVVLATSAVLPAGLAFMSTSTPAFAQTQSASASQPAASTNPLNPSRTPMASVFAPHGTLRASINLGNPVLASLDPATGRPVGVSVDLATEFAKRLGVPLQLVAVKSAGLSVDNVNQDKADIGFFAVDPKRGEEIAFTKPYVLIEGFYLVRDASPITRNAQVDQTGVTVAVGKGSAYDLFLTRELQHATLVRIPTSPAVVQGFLDQHLDVAAGVKQQLQKDAGQTGGLRLLDQRFMVIRQAMGVPKARGDDAAAYLASFVEEMKASGFVKASLARHHIDGAAVAGEGD</sequence>
<feature type="compositionally biased region" description="Low complexity" evidence="2">
    <location>
        <begin position="46"/>
        <end position="58"/>
    </location>
</feature>
<feature type="signal peptide" evidence="3">
    <location>
        <begin position="1"/>
        <end position="44"/>
    </location>
</feature>
<keyword evidence="1 3" id="KW-0732">Signal</keyword>
<keyword evidence="6" id="KW-1185">Reference proteome</keyword>
<proteinExistence type="predicted"/>
<evidence type="ECO:0000259" key="4">
    <source>
        <dbReference type="SMART" id="SM00062"/>
    </source>
</evidence>
<evidence type="ECO:0000256" key="1">
    <source>
        <dbReference type="ARBA" id="ARBA00022729"/>
    </source>
</evidence>
<dbReference type="Proteomes" id="UP000540929">
    <property type="component" value="Unassembled WGS sequence"/>
</dbReference>
<dbReference type="CDD" id="cd13623">
    <property type="entry name" value="PBP2_AA_hypothetical"/>
    <property type="match status" value="1"/>
</dbReference>
<feature type="chain" id="PRO_5030754948" evidence="3">
    <location>
        <begin position="45"/>
        <end position="306"/>
    </location>
</feature>
<evidence type="ECO:0000313" key="5">
    <source>
        <dbReference type="EMBL" id="NYH20907.1"/>
    </source>
</evidence>
<name>A0A7Y9WHH1_9BURK</name>
<dbReference type="Gene3D" id="3.40.190.10">
    <property type="entry name" value="Periplasmic binding protein-like II"/>
    <property type="match status" value="2"/>
</dbReference>
<evidence type="ECO:0000256" key="2">
    <source>
        <dbReference type="SAM" id="MobiDB-lite"/>
    </source>
</evidence>
<evidence type="ECO:0000256" key="3">
    <source>
        <dbReference type="SAM" id="SignalP"/>
    </source>
</evidence>
<protein>
    <submittedName>
        <fullName evidence="5">Polar amino acid transport system substrate-binding protein</fullName>
    </submittedName>
</protein>
<dbReference type="PANTHER" id="PTHR35936">
    <property type="entry name" value="MEMBRANE-BOUND LYTIC MUREIN TRANSGLYCOSYLASE F"/>
    <property type="match status" value="1"/>
</dbReference>
<organism evidence="5 6">
    <name type="scientific">Paraburkholderia bryophila</name>
    <dbReference type="NCBI Taxonomy" id="420952"/>
    <lineage>
        <taxon>Bacteria</taxon>
        <taxon>Pseudomonadati</taxon>
        <taxon>Pseudomonadota</taxon>
        <taxon>Betaproteobacteria</taxon>
        <taxon>Burkholderiales</taxon>
        <taxon>Burkholderiaceae</taxon>
        <taxon>Paraburkholderia</taxon>
    </lineage>
</organism>
<dbReference type="AlphaFoldDB" id="A0A7Y9WHH1"/>
<feature type="region of interest" description="Disordered" evidence="2">
    <location>
        <begin position="46"/>
        <end position="65"/>
    </location>
</feature>
<feature type="domain" description="Solute-binding protein family 3/N-terminal" evidence="4">
    <location>
        <begin position="77"/>
        <end position="299"/>
    </location>
</feature>
<accession>A0A7Y9WHH1</accession>
<gene>
    <name evidence="5" type="ORF">GGD40_000386</name>
</gene>
<dbReference type="EMBL" id="JACCAS010000001">
    <property type="protein sequence ID" value="NYH20907.1"/>
    <property type="molecule type" value="Genomic_DNA"/>
</dbReference>
<evidence type="ECO:0000313" key="6">
    <source>
        <dbReference type="Proteomes" id="UP000540929"/>
    </source>
</evidence>
<reference evidence="5 6" key="1">
    <citation type="submission" date="2020-07" db="EMBL/GenBank/DDBJ databases">
        <title>Exploring microbial biodiversity for novel pathways involved in the catabolism of aromatic compounds derived from lignin.</title>
        <authorList>
            <person name="Elkins J."/>
        </authorList>
    </citation>
    <scope>NUCLEOTIDE SEQUENCE [LARGE SCALE GENOMIC DNA]</scope>
    <source>
        <strain evidence="5 6">H2C3C</strain>
    </source>
</reference>